<evidence type="ECO:0000256" key="7">
    <source>
        <dbReference type="ARBA" id="ARBA00023125"/>
    </source>
</evidence>
<dbReference type="PANTHER" id="PTHR10142:SF0">
    <property type="entry name" value="DNA REPAIR PROTEIN COMPLEMENTING XP-A CELLS"/>
    <property type="match status" value="1"/>
</dbReference>
<evidence type="ECO:0000256" key="9">
    <source>
        <dbReference type="ARBA" id="ARBA00023242"/>
    </source>
</evidence>
<keyword evidence="4" id="KW-0227">DNA damage</keyword>
<dbReference type="SUPFAM" id="SSF57716">
    <property type="entry name" value="Glucocorticoid receptor-like (DNA-binding domain)"/>
    <property type="match status" value="1"/>
</dbReference>
<evidence type="ECO:0000256" key="4">
    <source>
        <dbReference type="ARBA" id="ARBA00022763"/>
    </source>
</evidence>
<dbReference type="GO" id="GO:0070914">
    <property type="term" value="P:UV-damage excision repair"/>
    <property type="evidence" value="ECO:0007669"/>
    <property type="project" value="TreeGrafter"/>
</dbReference>
<reference evidence="12" key="2">
    <citation type="submission" date="2014-07" db="EMBL/GenBank/DDBJ databases">
        <authorList>
            <person name="Hull J."/>
        </authorList>
    </citation>
    <scope>NUCLEOTIDE SEQUENCE</scope>
</reference>
<feature type="region of interest" description="Disordered" evidence="10">
    <location>
        <begin position="1"/>
        <end position="22"/>
    </location>
</feature>
<dbReference type="GO" id="GO:0000715">
    <property type="term" value="P:nucleotide-excision repair, DNA damage recognition"/>
    <property type="evidence" value="ECO:0007669"/>
    <property type="project" value="TreeGrafter"/>
</dbReference>
<evidence type="ECO:0000256" key="8">
    <source>
        <dbReference type="ARBA" id="ARBA00023204"/>
    </source>
</evidence>
<organism evidence="12">
    <name type="scientific">Lygus hesperus</name>
    <name type="common">Western plant bug</name>
    <dbReference type="NCBI Taxonomy" id="30085"/>
    <lineage>
        <taxon>Eukaryota</taxon>
        <taxon>Metazoa</taxon>
        <taxon>Ecdysozoa</taxon>
        <taxon>Arthropoda</taxon>
        <taxon>Hexapoda</taxon>
        <taxon>Insecta</taxon>
        <taxon>Pterygota</taxon>
        <taxon>Neoptera</taxon>
        <taxon>Paraneoptera</taxon>
        <taxon>Hemiptera</taxon>
        <taxon>Heteroptera</taxon>
        <taxon>Panheteroptera</taxon>
        <taxon>Cimicomorpha</taxon>
        <taxon>Miridae</taxon>
        <taxon>Mirini</taxon>
        <taxon>Lygus</taxon>
    </lineage>
</organism>
<feature type="compositionally biased region" description="Basic and acidic residues" evidence="10">
    <location>
        <begin position="1"/>
        <end position="18"/>
    </location>
</feature>
<evidence type="ECO:0000256" key="3">
    <source>
        <dbReference type="ARBA" id="ARBA00022723"/>
    </source>
</evidence>
<dbReference type="InterPro" id="IPR009061">
    <property type="entry name" value="DNA-bd_dom_put_sf"/>
</dbReference>
<dbReference type="SUPFAM" id="SSF46955">
    <property type="entry name" value="Putative DNA-binding domain"/>
    <property type="match status" value="1"/>
</dbReference>
<keyword evidence="5" id="KW-0863">Zinc-finger</keyword>
<dbReference type="InterPro" id="IPR022652">
    <property type="entry name" value="Znf_XPA_CS"/>
</dbReference>
<protein>
    <recommendedName>
        <fullName evidence="11">XPA C-terminal domain-containing protein</fullName>
    </recommendedName>
</protein>
<keyword evidence="3" id="KW-0479">Metal-binding</keyword>
<evidence type="ECO:0000256" key="5">
    <source>
        <dbReference type="ARBA" id="ARBA00022771"/>
    </source>
</evidence>
<dbReference type="FunFam" id="3.90.530.10:FF:000001">
    <property type="entry name" value="DNA repair protein complementing XP-A cells"/>
    <property type="match status" value="1"/>
</dbReference>
<comment type="subcellular location">
    <subcellularLocation>
        <location evidence="1">Nucleus</location>
    </subcellularLocation>
</comment>
<comment type="similarity">
    <text evidence="2">Belongs to the XPA family.</text>
</comment>
<keyword evidence="9" id="KW-0539">Nucleus</keyword>
<dbReference type="PANTHER" id="PTHR10142">
    <property type="entry name" value="DNA REPAIR PROTEIN COMPLEMENTING XP-A CELLS"/>
    <property type="match status" value="1"/>
</dbReference>
<dbReference type="GO" id="GO:1901255">
    <property type="term" value="P:nucleotide-excision repair involved in interstrand cross-link repair"/>
    <property type="evidence" value="ECO:0007669"/>
    <property type="project" value="TreeGrafter"/>
</dbReference>
<evidence type="ECO:0000256" key="2">
    <source>
        <dbReference type="ARBA" id="ARBA00005548"/>
    </source>
</evidence>
<dbReference type="AlphaFoldDB" id="A0A0A9WV30"/>
<proteinExistence type="inferred from homology"/>
<dbReference type="Pfam" id="PF05181">
    <property type="entry name" value="XPA_C"/>
    <property type="match status" value="1"/>
</dbReference>
<sequence length="259" mass="30447">MAQKALSKEEKEKIERNRQNALSIRMKRTTKSKSILTVESLQKNVISVDGVKYIDSQGGFLVKDKKKEEVDEEVGTGFDEDWNPEPIVCKECKKEFLSSYLADNFKFNVCDGCRDEEEKHSLITRTDAKNEYLLKDCDFDLREPPLKFINKKNPHNSRWGEMKLYLLPQVEARAIEVHGSFEKIEELHKEREGKRQTAKSNKYNKDLKNLRMTVRSSLFRKTIAPSHEHVFGEERYNEEDDTYTKTCKTCDFEHTYEKM</sequence>
<evidence type="ECO:0000256" key="1">
    <source>
        <dbReference type="ARBA" id="ARBA00004123"/>
    </source>
</evidence>
<reference evidence="12" key="1">
    <citation type="journal article" date="2014" name="PLoS ONE">
        <title>Transcriptome-Based Identification of ABC Transporters in the Western Tarnished Plant Bug Lygus hesperus.</title>
        <authorList>
            <person name="Hull J.J."/>
            <person name="Chaney K."/>
            <person name="Geib S.M."/>
            <person name="Fabrick J.A."/>
            <person name="Brent C.S."/>
            <person name="Walsh D."/>
            <person name="Lavine L.C."/>
        </authorList>
    </citation>
    <scope>NUCLEOTIDE SEQUENCE</scope>
</reference>
<evidence type="ECO:0000256" key="6">
    <source>
        <dbReference type="ARBA" id="ARBA00022833"/>
    </source>
</evidence>
<accession>A0A0A9WV30</accession>
<dbReference type="Gene3D" id="3.90.530.10">
    <property type="entry name" value="XPA C-terminal domain"/>
    <property type="match status" value="1"/>
</dbReference>
<dbReference type="GO" id="GO:0008270">
    <property type="term" value="F:zinc ion binding"/>
    <property type="evidence" value="ECO:0007669"/>
    <property type="project" value="UniProtKB-KW"/>
</dbReference>
<feature type="domain" description="XPA C-terminal" evidence="11">
    <location>
        <begin position="119"/>
        <end position="170"/>
    </location>
</feature>
<dbReference type="GO" id="GO:0000110">
    <property type="term" value="C:nucleotide-excision repair factor 1 complex"/>
    <property type="evidence" value="ECO:0007669"/>
    <property type="project" value="TreeGrafter"/>
</dbReference>
<dbReference type="InterPro" id="IPR000465">
    <property type="entry name" value="XPA/RAD14"/>
</dbReference>
<evidence type="ECO:0000259" key="11">
    <source>
        <dbReference type="Pfam" id="PF05181"/>
    </source>
</evidence>
<dbReference type="GO" id="GO:0003684">
    <property type="term" value="F:damaged DNA binding"/>
    <property type="evidence" value="ECO:0007669"/>
    <property type="project" value="InterPro"/>
</dbReference>
<dbReference type="GO" id="GO:0006284">
    <property type="term" value="P:base-excision repair"/>
    <property type="evidence" value="ECO:0007669"/>
    <property type="project" value="TreeGrafter"/>
</dbReference>
<keyword evidence="7" id="KW-0238">DNA-binding</keyword>
<name>A0A0A9WV30_LYGHE</name>
<evidence type="ECO:0000313" key="12">
    <source>
        <dbReference type="EMBL" id="JAG08690.1"/>
    </source>
</evidence>
<dbReference type="NCBIfam" id="TIGR00598">
    <property type="entry name" value="rad14"/>
    <property type="match status" value="1"/>
</dbReference>
<keyword evidence="6" id="KW-0862">Zinc</keyword>
<dbReference type="EMBL" id="GBHO01034914">
    <property type="protein sequence ID" value="JAG08690.1"/>
    <property type="molecule type" value="Transcribed_RNA"/>
</dbReference>
<dbReference type="Pfam" id="PF01286">
    <property type="entry name" value="XPA_N"/>
    <property type="match status" value="1"/>
</dbReference>
<evidence type="ECO:0000256" key="10">
    <source>
        <dbReference type="SAM" id="MobiDB-lite"/>
    </source>
</evidence>
<keyword evidence="8" id="KW-0234">DNA repair</keyword>
<dbReference type="InterPro" id="IPR037129">
    <property type="entry name" value="XPA_sf"/>
</dbReference>
<dbReference type="CDD" id="cd21076">
    <property type="entry name" value="DBD_XPA"/>
    <property type="match status" value="1"/>
</dbReference>
<dbReference type="InterPro" id="IPR022656">
    <property type="entry name" value="XPA_C"/>
</dbReference>
<gene>
    <name evidence="12" type="ORF">CM83_47163</name>
</gene>